<organism evidence="11 12">
    <name type="scientific">Evansella vedderi</name>
    <dbReference type="NCBI Taxonomy" id="38282"/>
    <lineage>
        <taxon>Bacteria</taxon>
        <taxon>Bacillati</taxon>
        <taxon>Bacillota</taxon>
        <taxon>Bacilli</taxon>
        <taxon>Bacillales</taxon>
        <taxon>Bacillaceae</taxon>
        <taxon>Evansella</taxon>
    </lineage>
</organism>
<evidence type="ECO:0000256" key="2">
    <source>
        <dbReference type="ARBA" id="ARBA00004978"/>
    </source>
</evidence>
<evidence type="ECO:0000256" key="5">
    <source>
        <dbReference type="ARBA" id="ARBA00017935"/>
    </source>
</evidence>
<dbReference type="EMBL" id="JAUSUG010000009">
    <property type="protein sequence ID" value="MDQ0255133.1"/>
    <property type="molecule type" value="Genomic_DNA"/>
</dbReference>
<dbReference type="InterPro" id="IPR012772">
    <property type="entry name" value="Ectoine_EctA"/>
</dbReference>
<dbReference type="Gene3D" id="3.40.630.30">
    <property type="match status" value="1"/>
</dbReference>
<evidence type="ECO:0000256" key="4">
    <source>
        <dbReference type="ARBA" id="ARBA00012355"/>
    </source>
</evidence>
<name>A0ABT9ZV69_9BACI</name>
<evidence type="ECO:0000256" key="6">
    <source>
        <dbReference type="ARBA" id="ARBA00022679"/>
    </source>
</evidence>
<comment type="function">
    <text evidence="1 9">Catalyzes the acetylation of L-2,4-diaminobutyrate (DABA) to gamma-N-acetyl-alpha,gamma-diaminobutyric acid (ADABA) with acetyl coenzyme A.</text>
</comment>
<dbReference type="InterPro" id="IPR016181">
    <property type="entry name" value="Acyl_CoA_acyltransferase"/>
</dbReference>
<dbReference type="PROSITE" id="PS51186">
    <property type="entry name" value="GNAT"/>
    <property type="match status" value="1"/>
</dbReference>
<dbReference type="RefSeq" id="WP_307326062.1">
    <property type="nucleotide sequence ID" value="NZ_JAUSUG010000009.1"/>
</dbReference>
<dbReference type="SUPFAM" id="SSF55729">
    <property type="entry name" value="Acyl-CoA N-acyltransferases (Nat)"/>
    <property type="match status" value="1"/>
</dbReference>
<dbReference type="NCBIfam" id="TIGR02406">
    <property type="entry name" value="ectoine_EctA"/>
    <property type="match status" value="1"/>
</dbReference>
<accession>A0ABT9ZV69</accession>
<evidence type="ECO:0000256" key="8">
    <source>
        <dbReference type="ARBA" id="ARBA00048924"/>
    </source>
</evidence>
<keyword evidence="6 9" id="KW-0808">Transferase</keyword>
<dbReference type="Pfam" id="PF00583">
    <property type="entry name" value="Acetyltransf_1"/>
    <property type="match status" value="1"/>
</dbReference>
<evidence type="ECO:0000256" key="1">
    <source>
        <dbReference type="ARBA" id="ARBA00003741"/>
    </source>
</evidence>
<reference evidence="11 12" key="1">
    <citation type="submission" date="2023-07" db="EMBL/GenBank/DDBJ databases">
        <title>Genomic Encyclopedia of Type Strains, Phase IV (KMG-IV): sequencing the most valuable type-strain genomes for metagenomic binning, comparative biology and taxonomic classification.</title>
        <authorList>
            <person name="Goeker M."/>
        </authorList>
    </citation>
    <scope>NUCLEOTIDE SEQUENCE [LARGE SCALE GENOMIC DNA]</scope>
    <source>
        <strain evidence="11 12">DSM 9768</strain>
    </source>
</reference>
<evidence type="ECO:0000256" key="9">
    <source>
        <dbReference type="RuleBase" id="RU365045"/>
    </source>
</evidence>
<dbReference type="Proteomes" id="UP001230005">
    <property type="component" value="Unassembled WGS sequence"/>
</dbReference>
<comment type="pathway">
    <text evidence="2 9">Amine and polyamine biosynthesis; ectoine biosynthesis; L-ectoine from L-aspartate 4-semialdehyde: step 2/3.</text>
</comment>
<protein>
    <recommendedName>
        <fullName evidence="5 9">L-2,4-diaminobutyric acid acetyltransferase</fullName>
        <shortName evidence="9">DABA acetyltransferase</shortName>
        <ecNumber evidence="4 9">2.3.1.178</ecNumber>
    </recommendedName>
</protein>
<evidence type="ECO:0000256" key="3">
    <source>
        <dbReference type="ARBA" id="ARBA00010712"/>
    </source>
</evidence>
<feature type="domain" description="N-acetyltransferase" evidence="10">
    <location>
        <begin position="12"/>
        <end position="163"/>
    </location>
</feature>
<evidence type="ECO:0000313" key="12">
    <source>
        <dbReference type="Proteomes" id="UP001230005"/>
    </source>
</evidence>
<dbReference type="GO" id="GO:0033816">
    <property type="term" value="F:diaminobutyrate acetyltransferase activity"/>
    <property type="evidence" value="ECO:0007669"/>
    <property type="project" value="UniProtKB-EC"/>
</dbReference>
<evidence type="ECO:0000313" key="11">
    <source>
        <dbReference type="EMBL" id="MDQ0255133.1"/>
    </source>
</evidence>
<sequence length="169" mass="18879">MANKTQAVLDTFSMSKPTTSDGTPMWELVKASTLDLNSPYKYIMMCEFFSETCIVAKEKDKLVGFVTAFIPPEKPDVLFIWQVGVDASQRGKGVASKMLNELLRRNACKNVRFVEATVTSTNAASQSLFFKLAREHGTDCDVSECFPEELFPNGNHEAEFTYRIGPLSE</sequence>
<evidence type="ECO:0000256" key="7">
    <source>
        <dbReference type="ARBA" id="ARBA00023315"/>
    </source>
</evidence>
<comment type="similarity">
    <text evidence="3 9">Belongs to the acetyltransferase family. EctA subfamily.</text>
</comment>
<proteinExistence type="inferred from homology"/>
<keyword evidence="7 9" id="KW-0012">Acyltransferase</keyword>
<dbReference type="InterPro" id="IPR000182">
    <property type="entry name" value="GNAT_dom"/>
</dbReference>
<comment type="catalytic activity">
    <reaction evidence="8 9">
        <text>L-2,4-diaminobutanoate + acetyl-CoA = (2S)-4-acetamido-2-aminobutanoate + CoA + H(+)</text>
        <dbReference type="Rhea" id="RHEA:16901"/>
        <dbReference type="ChEBI" id="CHEBI:15378"/>
        <dbReference type="ChEBI" id="CHEBI:57287"/>
        <dbReference type="ChEBI" id="CHEBI:57288"/>
        <dbReference type="ChEBI" id="CHEBI:58761"/>
        <dbReference type="ChEBI" id="CHEBI:58929"/>
        <dbReference type="EC" id="2.3.1.178"/>
    </reaction>
</comment>
<evidence type="ECO:0000259" key="10">
    <source>
        <dbReference type="PROSITE" id="PS51186"/>
    </source>
</evidence>
<keyword evidence="12" id="KW-1185">Reference proteome</keyword>
<gene>
    <name evidence="9" type="primary">ectA</name>
    <name evidence="11" type="ORF">J2S74_002515</name>
</gene>
<dbReference type="EC" id="2.3.1.178" evidence="4 9"/>
<dbReference type="CDD" id="cd04301">
    <property type="entry name" value="NAT_SF"/>
    <property type="match status" value="1"/>
</dbReference>
<comment type="caution">
    <text evidence="11">The sequence shown here is derived from an EMBL/GenBank/DDBJ whole genome shotgun (WGS) entry which is preliminary data.</text>
</comment>